<name>A0A8X6L8J9_TRICU</name>
<proteinExistence type="predicted"/>
<dbReference type="PANTHER" id="PTHR23161">
    <property type="entry name" value="PROTEIN CIP2A"/>
    <property type="match status" value="1"/>
</dbReference>
<dbReference type="InterPro" id="IPR042510">
    <property type="entry name" value="CIP2A"/>
</dbReference>
<dbReference type="InterPro" id="IPR011989">
    <property type="entry name" value="ARM-like"/>
</dbReference>
<evidence type="ECO:0000259" key="3">
    <source>
        <dbReference type="Pfam" id="PF21044"/>
    </source>
</evidence>
<dbReference type="InterPro" id="IPR048701">
    <property type="entry name" value="CIP2A_N"/>
</dbReference>
<evidence type="ECO:0000313" key="5">
    <source>
        <dbReference type="Proteomes" id="UP000887116"/>
    </source>
</evidence>
<organism evidence="4 5">
    <name type="scientific">Trichonephila clavata</name>
    <name type="common">Joro spider</name>
    <name type="synonym">Nephila clavata</name>
    <dbReference type="NCBI Taxonomy" id="2740835"/>
    <lineage>
        <taxon>Eukaryota</taxon>
        <taxon>Metazoa</taxon>
        <taxon>Ecdysozoa</taxon>
        <taxon>Arthropoda</taxon>
        <taxon>Chelicerata</taxon>
        <taxon>Arachnida</taxon>
        <taxon>Araneae</taxon>
        <taxon>Araneomorphae</taxon>
        <taxon>Entelegynae</taxon>
        <taxon>Araneoidea</taxon>
        <taxon>Nephilidae</taxon>
        <taxon>Trichonephila</taxon>
    </lineage>
</organism>
<dbReference type="Proteomes" id="UP000887116">
    <property type="component" value="Unassembled WGS sequence"/>
</dbReference>
<dbReference type="EMBL" id="BMAO01025007">
    <property type="protein sequence ID" value="GFQ99486.1"/>
    <property type="molecule type" value="Genomic_DNA"/>
</dbReference>
<dbReference type="PANTHER" id="PTHR23161:SF2">
    <property type="entry name" value="PROTEIN CIP2A"/>
    <property type="match status" value="1"/>
</dbReference>
<feature type="region of interest" description="Disordered" evidence="2">
    <location>
        <begin position="548"/>
        <end position="568"/>
    </location>
</feature>
<comment type="caution">
    <text evidence="4">The sequence shown here is derived from an EMBL/GenBank/DDBJ whole genome shotgun (WGS) entry which is preliminary data.</text>
</comment>
<dbReference type="SUPFAM" id="SSF48371">
    <property type="entry name" value="ARM repeat"/>
    <property type="match status" value="1"/>
</dbReference>
<sequence length="979" mass="112269">MDANNVVTSFIASADQYAVNRTETNLKQLQRHFEILVCLTSDESNLTFFQNHLLLSSQCITHVINVFLDSSMKQTLIPRALSVLQNLLKNATFFKNLQSTFHIHSALSTFLQQYGVNTKDPLVLQSFKVLEDITYNIKIDYIENHFESLICVLINLIDAEAPEFVKISLHILSNVCRNNPRIQNYICSLPDLKQIVKKLVSILNTSIPSVILYSLSILSSITPYNNFGTKLWTDEHLMMTFELIMRLLFCDDDSCAATAVDLFTDLIASEKYESCFKRSPNYVKCLKKISNSLSDVPPKRAILFLKFLFAVTKSPEILEKLCSFICLPNSKSNSSQCLKINHVLVDWCMNNDKTDKSLQQISLELIKCILSFYIGDNFCIIEDDAKIILQNILENMILPKEIDDSLWEDYLESKVIIFEILCNLCHNIDFQSFISKQINIEICVDIAKLVLNKYASDSNITFEPSVNLFLMIVETVILLGQSLTEFHDILSRLLDNDGAVHCLSYALTSSNSELVKRSLSLISKSNGRCPVNVLSESLCVRNMSTFKSSGGCSDSGESPLSSQGLPTAKKPHLSLNKVSEKSIDALLSKIDNGLQIKDLKSSEIMDLYEHKIAMLTLKEQELQSYVEAKTAALHEADRILTQYKCRQADADAETLRLRYMMKDYEYRCEQSASQLNLAEQKHRKMEANFVEACQRIKELEQNCNEQKEMMQTQLNRLSEQKRNVEEEKSRLSEQLVLKDQEKKALMTQLLQCEDELRMKDKAYEDLNEVKEELVKSLEESKRSIEKIKMNSEQKQQHLQKLIESSQQTIASLEEKNENLSNEMMRKIDEFSHEISDLENQKEQLTEQLKSRDSKIEDLNDNLKNLNDLLNEKSCVLQTTETTLNKIKVVLEQTEAQRTKLQQDKKMMELLCKKYEASIEEKDAKIQALSDDLESVRKEYDESVSEKDNEIKNLQEELAKHEYITGMIHNLTSGKLNVPK</sequence>
<protein>
    <submittedName>
        <fullName evidence="4">Protein CIP2A homolog</fullName>
    </submittedName>
</protein>
<keyword evidence="5" id="KW-1185">Reference proteome</keyword>
<feature type="compositionally biased region" description="Polar residues" evidence="2">
    <location>
        <begin position="548"/>
        <end position="565"/>
    </location>
</feature>
<dbReference type="InterPro" id="IPR016024">
    <property type="entry name" value="ARM-type_fold"/>
</dbReference>
<dbReference type="OrthoDB" id="73401at2759"/>
<feature type="coiled-coil region" evidence="1">
    <location>
        <begin position="661"/>
        <end position="963"/>
    </location>
</feature>
<gene>
    <name evidence="4" type="ORF">TNCT_360481</name>
</gene>
<reference evidence="4" key="1">
    <citation type="submission" date="2020-07" db="EMBL/GenBank/DDBJ databases">
        <title>Multicomponent nature underlies the extraordinary mechanical properties of spider dragline silk.</title>
        <authorList>
            <person name="Kono N."/>
            <person name="Nakamura H."/>
            <person name="Mori M."/>
            <person name="Yoshida Y."/>
            <person name="Ohtoshi R."/>
            <person name="Malay A.D."/>
            <person name="Moran D.A.P."/>
            <person name="Tomita M."/>
            <person name="Numata K."/>
            <person name="Arakawa K."/>
        </authorList>
    </citation>
    <scope>NUCLEOTIDE SEQUENCE</scope>
</reference>
<feature type="domain" description="CIP2A N-terminal" evidence="3">
    <location>
        <begin position="21"/>
        <end position="542"/>
    </location>
</feature>
<dbReference type="Pfam" id="PF21044">
    <property type="entry name" value="CIP2A_N"/>
    <property type="match status" value="1"/>
</dbReference>
<dbReference type="Gene3D" id="1.25.10.10">
    <property type="entry name" value="Leucine-rich Repeat Variant"/>
    <property type="match status" value="1"/>
</dbReference>
<dbReference type="AlphaFoldDB" id="A0A8X6L8J9"/>
<evidence type="ECO:0000256" key="2">
    <source>
        <dbReference type="SAM" id="MobiDB-lite"/>
    </source>
</evidence>
<evidence type="ECO:0000313" key="4">
    <source>
        <dbReference type="EMBL" id="GFQ99486.1"/>
    </source>
</evidence>
<evidence type="ECO:0000256" key="1">
    <source>
        <dbReference type="SAM" id="Coils"/>
    </source>
</evidence>
<accession>A0A8X6L8J9</accession>
<keyword evidence="1" id="KW-0175">Coiled coil</keyword>